<keyword evidence="2" id="KW-1185">Reference proteome</keyword>
<proteinExistence type="predicted"/>
<sequence>MATVLFRREVGAPIYLLQKTATVGLASESRRANRNVLTEREEGKTVALHFLPVHPSRTKLGRLVPATSAFIMKHAPIDALQAATTCRDCGVPFATH</sequence>
<organism evidence="1 2">
    <name type="scientific">Pleurodeles waltl</name>
    <name type="common">Iberian ribbed newt</name>
    <dbReference type="NCBI Taxonomy" id="8319"/>
    <lineage>
        <taxon>Eukaryota</taxon>
        <taxon>Metazoa</taxon>
        <taxon>Chordata</taxon>
        <taxon>Craniata</taxon>
        <taxon>Vertebrata</taxon>
        <taxon>Euteleostomi</taxon>
        <taxon>Amphibia</taxon>
        <taxon>Batrachia</taxon>
        <taxon>Caudata</taxon>
        <taxon>Salamandroidea</taxon>
        <taxon>Salamandridae</taxon>
        <taxon>Pleurodelinae</taxon>
        <taxon>Pleurodeles</taxon>
    </lineage>
</organism>
<comment type="caution">
    <text evidence="1">The sequence shown here is derived from an EMBL/GenBank/DDBJ whole genome shotgun (WGS) entry which is preliminary data.</text>
</comment>
<evidence type="ECO:0000313" key="1">
    <source>
        <dbReference type="EMBL" id="KAJ1217471.1"/>
    </source>
</evidence>
<gene>
    <name evidence="1" type="ORF">NDU88_005065</name>
</gene>
<dbReference type="EMBL" id="JANPWB010000001">
    <property type="protein sequence ID" value="KAJ1217471.1"/>
    <property type="molecule type" value="Genomic_DNA"/>
</dbReference>
<name>A0AAV7WXL4_PLEWA</name>
<reference evidence="1" key="1">
    <citation type="journal article" date="2022" name="bioRxiv">
        <title>Sequencing and chromosome-scale assembly of the giantPleurodeles waltlgenome.</title>
        <authorList>
            <person name="Brown T."/>
            <person name="Elewa A."/>
            <person name="Iarovenko S."/>
            <person name="Subramanian E."/>
            <person name="Araus A.J."/>
            <person name="Petzold A."/>
            <person name="Susuki M."/>
            <person name="Suzuki K.-i.T."/>
            <person name="Hayashi T."/>
            <person name="Toyoda A."/>
            <person name="Oliveira C."/>
            <person name="Osipova E."/>
            <person name="Leigh N.D."/>
            <person name="Simon A."/>
            <person name="Yun M.H."/>
        </authorList>
    </citation>
    <scope>NUCLEOTIDE SEQUENCE</scope>
    <source>
        <strain evidence="1">20211129_DDA</strain>
        <tissue evidence="1">Liver</tissue>
    </source>
</reference>
<protein>
    <submittedName>
        <fullName evidence="1">Uncharacterized protein</fullName>
    </submittedName>
</protein>
<dbReference type="Proteomes" id="UP001066276">
    <property type="component" value="Chromosome 1_1"/>
</dbReference>
<accession>A0AAV7WXL4</accession>
<dbReference type="AlphaFoldDB" id="A0AAV7WXL4"/>
<evidence type="ECO:0000313" key="2">
    <source>
        <dbReference type="Proteomes" id="UP001066276"/>
    </source>
</evidence>